<dbReference type="AlphaFoldDB" id="A0A161RAE3"/>
<gene>
    <name evidence="1" type="ORF">B4082_5289</name>
</gene>
<organism evidence="1 2">
    <name type="scientific">Bacillus cereus</name>
    <dbReference type="NCBI Taxonomy" id="1396"/>
    <lineage>
        <taxon>Bacteria</taxon>
        <taxon>Bacillati</taxon>
        <taxon>Bacillota</taxon>
        <taxon>Bacilli</taxon>
        <taxon>Bacillales</taxon>
        <taxon>Bacillaceae</taxon>
        <taxon>Bacillus</taxon>
        <taxon>Bacillus cereus group</taxon>
    </lineage>
</organism>
<dbReference type="RefSeq" id="WP_063224859.1">
    <property type="nucleotide sequence ID" value="NZ_JAEHBS010000006.1"/>
</dbReference>
<comment type="caution">
    <text evidence="1">The sequence shown here is derived from an EMBL/GenBank/DDBJ whole genome shotgun (WGS) entry which is preliminary data.</text>
</comment>
<reference evidence="1 2" key="1">
    <citation type="submission" date="2015-09" db="EMBL/GenBank/DDBJ databases">
        <title>Bacillus cereus food isolates.</title>
        <authorList>
            <person name="Boekhorst J."/>
        </authorList>
    </citation>
    <scope>NUCLEOTIDE SEQUENCE [LARGE SCALE GENOMIC DNA]</scope>
    <source>
        <strain evidence="1 2">B4082</strain>
    </source>
</reference>
<dbReference type="EMBL" id="LJKA01000074">
    <property type="protein sequence ID" value="KZD27343.1"/>
    <property type="molecule type" value="Genomic_DNA"/>
</dbReference>
<accession>A0A161RAE3</accession>
<evidence type="ECO:0000313" key="1">
    <source>
        <dbReference type="EMBL" id="KZD27343.1"/>
    </source>
</evidence>
<protein>
    <submittedName>
        <fullName evidence="1">ATP synthase subunit A</fullName>
    </submittedName>
</protein>
<evidence type="ECO:0000313" key="2">
    <source>
        <dbReference type="Proteomes" id="UP000076501"/>
    </source>
</evidence>
<proteinExistence type="predicted"/>
<name>A0A161RAE3_BACCE</name>
<sequence>MKKVILAGALGIAAFTGSNIPGLDSLTASAAVQEFNTTVEGKVIEVQSNYFIIESKELNESVTIYTDFQANAKPGEYVKVNSNGPLLQSAFTTSLTANSVEHFELAPGNYEQYTVGHVSEVSSNELLVTYIDNNGNLEDLRVPLKNTHNFKVNDLVKVESDFWARSIPPIAVNAKVEKVKTQINDYSTSTESLEKEGSTLKLGMYEKEDGQPNFVIGEITKIDKDYTDYVAVKYPSKNGKNDVVYVDLTQGQQFNIGDMVRVDFHDGSNFHGMDKTTYDHIQKINDKIKQNTNKEQWVWS</sequence>
<dbReference type="Proteomes" id="UP000076501">
    <property type="component" value="Unassembled WGS sequence"/>
</dbReference>
<dbReference type="PATRIC" id="fig|1396.539.peg.1071"/>